<evidence type="ECO:0000259" key="8">
    <source>
        <dbReference type="PROSITE" id="PS50928"/>
    </source>
</evidence>
<dbReference type="PANTHER" id="PTHR43744:SF12">
    <property type="entry name" value="ABC TRANSPORTER PERMEASE PROTEIN MG189-RELATED"/>
    <property type="match status" value="1"/>
</dbReference>
<dbReference type="GO" id="GO:0055085">
    <property type="term" value="P:transmembrane transport"/>
    <property type="evidence" value="ECO:0007669"/>
    <property type="project" value="InterPro"/>
</dbReference>
<dbReference type="Gene3D" id="1.10.3720.10">
    <property type="entry name" value="MetI-like"/>
    <property type="match status" value="1"/>
</dbReference>
<dbReference type="Proteomes" id="UP000232223">
    <property type="component" value="Chromosome"/>
</dbReference>
<dbReference type="PROSITE" id="PS50928">
    <property type="entry name" value="ABC_TM1"/>
    <property type="match status" value="1"/>
</dbReference>
<evidence type="ECO:0000256" key="5">
    <source>
        <dbReference type="ARBA" id="ARBA00022989"/>
    </source>
</evidence>
<feature type="transmembrane region" description="Helical" evidence="7">
    <location>
        <begin position="330"/>
        <end position="352"/>
    </location>
</feature>
<evidence type="ECO:0000256" key="4">
    <source>
        <dbReference type="ARBA" id="ARBA00022692"/>
    </source>
</evidence>
<accession>A0A2K8P671</accession>
<dbReference type="RefSeq" id="WP_100679200.1">
    <property type="nucleotide sequence ID" value="NZ_CP024969.1"/>
</dbReference>
<keyword evidence="6 7" id="KW-0472">Membrane</keyword>
<name>A0A2K8P671_9MOLU</name>
<sequence length="438" mass="51038">MEKRTSEWSKKNRTEEWNRTNSFKRISVKEKPLIQSEPIIESTVVKTNVAVISDTEIQTAEIKLTKKEKYEKDLVKQETEISRRESEIVIQSNFFKRSWLKICLSWFMFWNKKQFKFKHAFYIRTVNRRKDKTIKMAGDVWYRQIGSNISNYTVLIIMLIVMIFPFYWMLITSFKPYSEVDTGVMESLWPKHWTLQAYKDMFSYVNSSGAKDSIPFERFFFNSLFIALISTLVQLTVSVIGGFAIYNWRTKFNSLFMIIMFSIMMVPGEAMLLGRYWISVQMQWRDTLFALIVPFIGNVFTIYLMSNAFYGLNRDLKRAAKVDGLSSFQYFMKIALPAVSATILTSFIISFIESWNSVLWPITVIDNQTGQWRTIPMLLYSLMNVSGMTSEEFPIADPINVKMAASILAILPMIVVFIVFNKWIINGLTKRSVGGTKG</sequence>
<keyword evidence="2 7" id="KW-0813">Transport</keyword>
<dbReference type="InterPro" id="IPR035906">
    <property type="entry name" value="MetI-like_sf"/>
</dbReference>
<feature type="transmembrane region" description="Helical" evidence="7">
    <location>
        <begin position="224"/>
        <end position="248"/>
    </location>
</feature>
<evidence type="ECO:0000313" key="10">
    <source>
        <dbReference type="Proteomes" id="UP000232223"/>
    </source>
</evidence>
<dbReference type="KEGG" id="mtab:MTABA_v1c00250"/>
<protein>
    <submittedName>
        <fullName evidence="9">sn-glycerol-3-phosphate ABC transporter permease</fullName>
    </submittedName>
</protein>
<evidence type="ECO:0000256" key="2">
    <source>
        <dbReference type="ARBA" id="ARBA00022448"/>
    </source>
</evidence>
<feature type="transmembrane region" description="Helical" evidence="7">
    <location>
        <begin position="152"/>
        <end position="171"/>
    </location>
</feature>
<dbReference type="EMBL" id="CP024969">
    <property type="protein sequence ID" value="ATZ21233.1"/>
    <property type="molecule type" value="Genomic_DNA"/>
</dbReference>
<feature type="domain" description="ABC transmembrane type-1" evidence="8">
    <location>
        <begin position="220"/>
        <end position="420"/>
    </location>
</feature>
<dbReference type="PANTHER" id="PTHR43744">
    <property type="entry name" value="ABC TRANSPORTER PERMEASE PROTEIN MG189-RELATED-RELATED"/>
    <property type="match status" value="1"/>
</dbReference>
<dbReference type="GO" id="GO:0005886">
    <property type="term" value="C:plasma membrane"/>
    <property type="evidence" value="ECO:0007669"/>
    <property type="project" value="UniProtKB-SubCell"/>
</dbReference>
<evidence type="ECO:0000256" key="7">
    <source>
        <dbReference type="RuleBase" id="RU363032"/>
    </source>
</evidence>
<dbReference type="CDD" id="cd06261">
    <property type="entry name" value="TM_PBP2"/>
    <property type="match status" value="1"/>
</dbReference>
<keyword evidence="10" id="KW-1185">Reference proteome</keyword>
<feature type="transmembrane region" description="Helical" evidence="7">
    <location>
        <begin position="403"/>
        <end position="424"/>
    </location>
</feature>
<feature type="transmembrane region" description="Helical" evidence="7">
    <location>
        <begin position="289"/>
        <end position="310"/>
    </location>
</feature>
<dbReference type="AlphaFoldDB" id="A0A2K8P671"/>
<comment type="similarity">
    <text evidence="7">Belongs to the binding-protein-dependent transport system permease family.</text>
</comment>
<evidence type="ECO:0000256" key="3">
    <source>
        <dbReference type="ARBA" id="ARBA00022475"/>
    </source>
</evidence>
<evidence type="ECO:0000313" key="9">
    <source>
        <dbReference type="EMBL" id="ATZ21233.1"/>
    </source>
</evidence>
<proteinExistence type="inferred from homology"/>
<comment type="subcellular location">
    <subcellularLocation>
        <location evidence="1 7">Cell membrane</location>
        <topology evidence="1 7">Multi-pass membrane protein</topology>
    </subcellularLocation>
</comment>
<evidence type="ECO:0000256" key="1">
    <source>
        <dbReference type="ARBA" id="ARBA00004651"/>
    </source>
</evidence>
<gene>
    <name evidence="9" type="primary">ugpE</name>
    <name evidence="9" type="ORF">MTABA_v1c00250</name>
</gene>
<organism evidence="9 10">
    <name type="scientific">Mesoplasma tabanidae</name>
    <dbReference type="NCBI Taxonomy" id="219745"/>
    <lineage>
        <taxon>Bacteria</taxon>
        <taxon>Bacillati</taxon>
        <taxon>Mycoplasmatota</taxon>
        <taxon>Mollicutes</taxon>
        <taxon>Entomoplasmatales</taxon>
        <taxon>Entomoplasmataceae</taxon>
        <taxon>Mesoplasma</taxon>
    </lineage>
</organism>
<keyword evidence="4 7" id="KW-0812">Transmembrane</keyword>
<dbReference type="OrthoDB" id="9787837at2"/>
<feature type="transmembrane region" description="Helical" evidence="7">
    <location>
        <begin position="255"/>
        <end position="277"/>
    </location>
</feature>
<reference evidence="9 10" key="1">
    <citation type="submission" date="2017-11" db="EMBL/GenBank/DDBJ databases">
        <title>Genome sequence of Mesoplasma tabanidae BARC 857 (ATCC 49584).</title>
        <authorList>
            <person name="Lo W.-S."/>
            <person name="Kuo C.-H."/>
        </authorList>
    </citation>
    <scope>NUCLEOTIDE SEQUENCE [LARGE SCALE GENOMIC DNA]</scope>
    <source>
        <strain evidence="9 10">BARC 857</strain>
    </source>
</reference>
<keyword evidence="3" id="KW-1003">Cell membrane</keyword>
<dbReference type="SUPFAM" id="SSF161098">
    <property type="entry name" value="MetI-like"/>
    <property type="match status" value="1"/>
</dbReference>
<dbReference type="Pfam" id="PF00528">
    <property type="entry name" value="BPD_transp_1"/>
    <property type="match status" value="1"/>
</dbReference>
<evidence type="ECO:0000256" key="6">
    <source>
        <dbReference type="ARBA" id="ARBA00023136"/>
    </source>
</evidence>
<keyword evidence="5 7" id="KW-1133">Transmembrane helix</keyword>
<dbReference type="InterPro" id="IPR000515">
    <property type="entry name" value="MetI-like"/>
</dbReference>